<proteinExistence type="predicted"/>
<accession>A0AAE0BYT7</accession>
<evidence type="ECO:0000313" key="1">
    <source>
        <dbReference type="EMBL" id="KAK3245282.1"/>
    </source>
</evidence>
<gene>
    <name evidence="1" type="ORF">CYMTET_45139</name>
</gene>
<evidence type="ECO:0000313" key="2">
    <source>
        <dbReference type="Proteomes" id="UP001190700"/>
    </source>
</evidence>
<organism evidence="1 2">
    <name type="scientific">Cymbomonas tetramitiformis</name>
    <dbReference type="NCBI Taxonomy" id="36881"/>
    <lineage>
        <taxon>Eukaryota</taxon>
        <taxon>Viridiplantae</taxon>
        <taxon>Chlorophyta</taxon>
        <taxon>Pyramimonadophyceae</taxon>
        <taxon>Pyramimonadales</taxon>
        <taxon>Pyramimonadaceae</taxon>
        <taxon>Cymbomonas</taxon>
    </lineage>
</organism>
<comment type="caution">
    <text evidence="1">The sequence shown here is derived from an EMBL/GenBank/DDBJ whole genome shotgun (WGS) entry which is preliminary data.</text>
</comment>
<dbReference type="AlphaFoldDB" id="A0AAE0BYT7"/>
<protein>
    <submittedName>
        <fullName evidence="1">Uncharacterized protein</fullName>
    </submittedName>
</protein>
<dbReference type="Proteomes" id="UP001190700">
    <property type="component" value="Unassembled WGS sequence"/>
</dbReference>
<name>A0AAE0BYT7_9CHLO</name>
<reference evidence="1 2" key="1">
    <citation type="journal article" date="2015" name="Genome Biol. Evol.">
        <title>Comparative Genomics of a Bacterivorous Green Alga Reveals Evolutionary Causalities and Consequences of Phago-Mixotrophic Mode of Nutrition.</title>
        <authorList>
            <person name="Burns J.A."/>
            <person name="Paasch A."/>
            <person name="Narechania A."/>
            <person name="Kim E."/>
        </authorList>
    </citation>
    <scope>NUCLEOTIDE SEQUENCE [LARGE SCALE GENOMIC DNA]</scope>
    <source>
        <strain evidence="1 2">PLY_AMNH</strain>
    </source>
</reference>
<keyword evidence="2" id="KW-1185">Reference proteome</keyword>
<sequence>MDGPIGMALGQVSTSNQWTTLSGLLPKVNKKLPVGSKPVAAREFAAFLESVPVAELREAGIWFHSFGPKYQPIVVTNLAYARARQAAASSGPTFRQKLQGEHSSLTLSRQGDELILKLFAKIERIENFIKSPRQGAAFSAACTQYGAPAVLNDGASAGGVDISAYGFATGESEDSDDEGMYVEIELKQLRSEVAAATGVSMVQGSFAPPVSAVVAATTANDALSFSYSAPSGEFAGGGAVIDSSTYTSG</sequence>
<dbReference type="EMBL" id="LGRX02030802">
    <property type="protein sequence ID" value="KAK3245282.1"/>
    <property type="molecule type" value="Genomic_DNA"/>
</dbReference>